<accession>A0A2R4NDP3</accession>
<dbReference type="EMBL" id="MG288678">
    <property type="protein sequence ID" value="AVX34276.1"/>
    <property type="molecule type" value="Genomic_DNA"/>
</dbReference>
<geneLocation type="plasmid" evidence="1">
    <name>p160070-MCR</name>
</geneLocation>
<protein>
    <submittedName>
        <fullName evidence="1">Uncharacterized protein</fullName>
    </submittedName>
</protein>
<keyword evidence="1" id="KW-0614">Plasmid</keyword>
<evidence type="ECO:0000313" key="1">
    <source>
        <dbReference type="EMBL" id="AVX34276.1"/>
    </source>
</evidence>
<dbReference type="AlphaFoldDB" id="A0A2R4NDP3"/>
<reference evidence="1" key="1">
    <citation type="submission" date="2017-10" db="EMBL/GenBank/DDBJ databases">
        <title>Klebsiella pneumoniae strain F160070 plasmid p160070-MCR, complete sequence.</title>
        <authorList>
            <person name="Zhang D."/>
            <person name="Zhao Y."/>
            <person name="An H."/>
            <person name="Feng J."/>
            <person name="Zhan Z."/>
            <person name="Yin Z."/>
            <person name="Zhou D."/>
        </authorList>
    </citation>
    <scope>NUCLEOTIDE SEQUENCE</scope>
    <source>
        <strain evidence="1">F160070</strain>
        <plasmid evidence="1">p160070-MCR</plasmid>
    </source>
</reference>
<name>A0A2R4NDP3_KLEPN</name>
<sequence>MIKVALRKICEMLAVLVLQISRSALSTTNQSEVKNGIFSC</sequence>
<proteinExistence type="predicted"/>
<organism evidence="1">
    <name type="scientific">Klebsiella pneumoniae</name>
    <dbReference type="NCBI Taxonomy" id="573"/>
    <lineage>
        <taxon>Bacteria</taxon>
        <taxon>Pseudomonadati</taxon>
        <taxon>Pseudomonadota</taxon>
        <taxon>Gammaproteobacteria</taxon>
        <taxon>Enterobacterales</taxon>
        <taxon>Enterobacteriaceae</taxon>
        <taxon>Klebsiella/Raoultella group</taxon>
        <taxon>Klebsiella</taxon>
        <taxon>Klebsiella pneumoniae complex</taxon>
    </lineage>
</organism>